<sequence>MSRMSERSIVSDDVFGFAPDEVVLDEPTRAARLKWVVIVDGDIPAGRMVNAVACIAASTGQAVTGIIGPEAPDASGHLHPGLPWAGCTILHATAHQLAELRAKAVSSEGVLVTDMPMIAQTNRVYAEYMAELAETKPADLATCAVSIVGPRNRVSKLVKGLDLLS</sequence>
<gene>
    <name evidence="1" type="ORF">LWC34_07685</name>
</gene>
<organism evidence="1 2">
    <name type="scientific">Kibdelosporangium philippinense</name>
    <dbReference type="NCBI Taxonomy" id="211113"/>
    <lineage>
        <taxon>Bacteria</taxon>
        <taxon>Bacillati</taxon>
        <taxon>Actinomycetota</taxon>
        <taxon>Actinomycetes</taxon>
        <taxon>Pseudonocardiales</taxon>
        <taxon>Pseudonocardiaceae</taxon>
        <taxon>Kibdelosporangium</taxon>
    </lineage>
</organism>
<dbReference type="RefSeq" id="WP_233724146.1">
    <property type="nucleotide sequence ID" value="NZ_JAJVCN010000001.1"/>
</dbReference>
<reference evidence="1 2" key="1">
    <citation type="submission" date="2021-12" db="EMBL/GenBank/DDBJ databases">
        <title>Genome sequence of Kibdelosporangium philippinense ATCC 49844.</title>
        <authorList>
            <person name="Fedorov E.A."/>
            <person name="Omeragic M."/>
            <person name="Shalygina K.F."/>
            <person name="Maclea K.S."/>
        </authorList>
    </citation>
    <scope>NUCLEOTIDE SEQUENCE [LARGE SCALE GENOMIC DNA]</scope>
    <source>
        <strain evidence="1 2">ATCC 49844</strain>
    </source>
</reference>
<dbReference type="EMBL" id="JAJVCN010000001">
    <property type="protein sequence ID" value="MCE7002711.1"/>
    <property type="molecule type" value="Genomic_DNA"/>
</dbReference>
<dbReference type="Gene3D" id="3.40.1490.10">
    <property type="entry name" value="Bit1"/>
    <property type="match status" value="1"/>
</dbReference>
<comment type="caution">
    <text evidence="1">The sequence shown here is derived from an EMBL/GenBank/DDBJ whole genome shotgun (WGS) entry which is preliminary data.</text>
</comment>
<dbReference type="Proteomes" id="UP001521150">
    <property type="component" value="Unassembled WGS sequence"/>
</dbReference>
<dbReference type="SUPFAM" id="SSF102462">
    <property type="entry name" value="Peptidyl-tRNA hydrolase II"/>
    <property type="match status" value="1"/>
</dbReference>
<dbReference type="InterPro" id="IPR023476">
    <property type="entry name" value="Pep_tRNA_hydro_II_dom_sf"/>
</dbReference>
<dbReference type="Pfam" id="PF09391">
    <property type="entry name" value="DUF2000"/>
    <property type="match status" value="1"/>
</dbReference>
<keyword evidence="2" id="KW-1185">Reference proteome</keyword>
<evidence type="ECO:0000313" key="1">
    <source>
        <dbReference type="EMBL" id="MCE7002711.1"/>
    </source>
</evidence>
<name>A0ABS8Z7S2_9PSEU</name>
<evidence type="ECO:0000313" key="2">
    <source>
        <dbReference type="Proteomes" id="UP001521150"/>
    </source>
</evidence>
<dbReference type="InterPro" id="IPR018988">
    <property type="entry name" value="DUF2000"/>
</dbReference>
<protein>
    <submittedName>
        <fullName evidence="1">DUF2000 domain-containing protein</fullName>
    </submittedName>
</protein>
<proteinExistence type="predicted"/>
<accession>A0ABS8Z7S2</accession>